<protein>
    <recommendedName>
        <fullName evidence="5">Ig-like domain-containing protein</fullName>
    </recommendedName>
</protein>
<dbReference type="InterPro" id="IPR013783">
    <property type="entry name" value="Ig-like_fold"/>
</dbReference>
<dbReference type="GO" id="GO:0001817">
    <property type="term" value="P:regulation of cytokine production"/>
    <property type="evidence" value="ECO:0007669"/>
    <property type="project" value="TreeGrafter"/>
</dbReference>
<keyword evidence="4" id="KW-1133">Transmembrane helix</keyword>
<dbReference type="Pfam" id="PF07686">
    <property type="entry name" value="V-set"/>
    <property type="match status" value="1"/>
</dbReference>
<dbReference type="InterPro" id="IPR050504">
    <property type="entry name" value="IgSF_BTN/MOG"/>
</dbReference>
<accession>A0A8C0GS23</accession>
<dbReference type="GO" id="GO:0005102">
    <property type="term" value="F:signaling receptor binding"/>
    <property type="evidence" value="ECO:0007669"/>
    <property type="project" value="TreeGrafter"/>
</dbReference>
<dbReference type="PROSITE" id="PS50835">
    <property type="entry name" value="IG_LIKE"/>
    <property type="match status" value="1"/>
</dbReference>
<evidence type="ECO:0000313" key="6">
    <source>
        <dbReference type="Ensembl" id="ENSCABP00000011690.1"/>
    </source>
</evidence>
<evidence type="ECO:0000256" key="1">
    <source>
        <dbReference type="ARBA" id="ARBA00004370"/>
    </source>
</evidence>
<dbReference type="InterPro" id="IPR003598">
    <property type="entry name" value="Ig_sub2"/>
</dbReference>
<dbReference type="Gene3D" id="2.60.40.10">
    <property type="entry name" value="Immunoglobulins"/>
    <property type="match status" value="1"/>
</dbReference>
<dbReference type="CDD" id="cd00099">
    <property type="entry name" value="IgV"/>
    <property type="match status" value="1"/>
</dbReference>
<feature type="transmembrane region" description="Helical" evidence="4">
    <location>
        <begin position="171"/>
        <end position="197"/>
    </location>
</feature>
<dbReference type="SMART" id="SM00409">
    <property type="entry name" value="IG"/>
    <property type="match status" value="1"/>
</dbReference>
<dbReference type="Ensembl" id="ENSCABT00000012809.1">
    <property type="protein sequence ID" value="ENSCABP00000011690.1"/>
    <property type="gene ID" value="ENSCABG00000008725.1"/>
</dbReference>
<keyword evidence="7" id="KW-1185">Reference proteome</keyword>
<evidence type="ECO:0000259" key="5">
    <source>
        <dbReference type="PROSITE" id="PS50835"/>
    </source>
</evidence>
<keyword evidence="4" id="KW-0812">Transmembrane</keyword>
<keyword evidence="2 4" id="KW-0472">Membrane</keyword>
<dbReference type="InterPro" id="IPR003599">
    <property type="entry name" value="Ig_sub"/>
</dbReference>
<dbReference type="PANTHER" id="PTHR24100">
    <property type="entry name" value="BUTYROPHILIN"/>
    <property type="match status" value="1"/>
</dbReference>
<sequence>MLIPEDNQQEVLPGDSVWAYNTPQSQSLPSPGNPHPLSPPCDFTVTVRVAPEVVLVGQTVTLSCHLIGQVPANIQVHWYKLERNKNTTLYFYNSTEKGTELGLAGDRHRIKGRYGNGVIRVKLFPVQVEDNGQYVCAVTSDGVYQEAITQVTVPGKHGDVDTKVLPAGTNAALITVALIVHCLALCVAAVFALNPFLPTGRVHQLAREGETPMCVQYDGRWAEKVMDGEEEERSAGLGVRDTSAVWHPSHIVYANYTQCMHTTWIPHVTFSLAFCWWHLQSSSSCIVCTTAVQQQ</sequence>
<proteinExistence type="predicted"/>
<dbReference type="SMART" id="SM00408">
    <property type="entry name" value="IGc2"/>
    <property type="match status" value="1"/>
</dbReference>
<keyword evidence="3" id="KW-0393">Immunoglobulin domain</keyword>
<evidence type="ECO:0000313" key="7">
    <source>
        <dbReference type="Proteomes" id="UP000694404"/>
    </source>
</evidence>
<reference evidence="6" key="1">
    <citation type="submission" date="2025-08" db="UniProtKB">
        <authorList>
            <consortium name="Ensembl"/>
        </authorList>
    </citation>
    <scope>IDENTIFICATION</scope>
</reference>
<reference evidence="6" key="2">
    <citation type="submission" date="2025-09" db="UniProtKB">
        <authorList>
            <consortium name="Ensembl"/>
        </authorList>
    </citation>
    <scope>IDENTIFICATION</scope>
</reference>
<evidence type="ECO:0000256" key="2">
    <source>
        <dbReference type="ARBA" id="ARBA00023136"/>
    </source>
</evidence>
<dbReference type="InterPro" id="IPR036179">
    <property type="entry name" value="Ig-like_dom_sf"/>
</dbReference>
<dbReference type="GO" id="GO:0050852">
    <property type="term" value="P:T cell receptor signaling pathway"/>
    <property type="evidence" value="ECO:0007669"/>
    <property type="project" value="TreeGrafter"/>
</dbReference>
<dbReference type="InterPro" id="IPR013106">
    <property type="entry name" value="Ig_V-set"/>
</dbReference>
<dbReference type="AlphaFoldDB" id="A0A8C0GS23"/>
<comment type="subcellular location">
    <subcellularLocation>
        <location evidence="1">Membrane</location>
    </subcellularLocation>
</comment>
<dbReference type="InterPro" id="IPR007110">
    <property type="entry name" value="Ig-like_dom"/>
</dbReference>
<dbReference type="GO" id="GO:0009897">
    <property type="term" value="C:external side of plasma membrane"/>
    <property type="evidence" value="ECO:0007669"/>
    <property type="project" value="TreeGrafter"/>
</dbReference>
<evidence type="ECO:0000256" key="4">
    <source>
        <dbReference type="SAM" id="Phobius"/>
    </source>
</evidence>
<dbReference type="SUPFAM" id="SSF48726">
    <property type="entry name" value="Immunoglobulin"/>
    <property type="match status" value="1"/>
</dbReference>
<feature type="domain" description="Ig-like" evidence="5">
    <location>
        <begin position="34"/>
        <end position="152"/>
    </location>
</feature>
<dbReference type="Proteomes" id="UP000694404">
    <property type="component" value="Unplaced"/>
</dbReference>
<evidence type="ECO:0000256" key="3">
    <source>
        <dbReference type="ARBA" id="ARBA00023319"/>
    </source>
</evidence>
<name>A0A8C0GS23_CHEAB</name>
<organism evidence="6 7">
    <name type="scientific">Chelonoidis abingdonii</name>
    <name type="common">Abingdon island giant tortoise</name>
    <name type="synonym">Testudo abingdonii</name>
    <dbReference type="NCBI Taxonomy" id="106734"/>
    <lineage>
        <taxon>Eukaryota</taxon>
        <taxon>Metazoa</taxon>
        <taxon>Chordata</taxon>
        <taxon>Craniata</taxon>
        <taxon>Vertebrata</taxon>
        <taxon>Euteleostomi</taxon>
        <taxon>Archelosauria</taxon>
        <taxon>Testudinata</taxon>
        <taxon>Testudines</taxon>
        <taxon>Cryptodira</taxon>
        <taxon>Durocryptodira</taxon>
        <taxon>Testudinoidea</taxon>
        <taxon>Testudinidae</taxon>
        <taxon>Chelonoidis</taxon>
    </lineage>
</organism>
<dbReference type="GeneTree" id="ENSGT00960000191103"/>
<dbReference type="PANTHER" id="PTHR24100:SF130">
    <property type="entry name" value="BUTYROPHILIN-LIKE PROTEIN 9"/>
    <property type="match status" value="1"/>
</dbReference>